<dbReference type="EMBL" id="CP179472">
    <property type="protein sequence ID" value="XPC85668.1"/>
    <property type="molecule type" value="Genomic_DNA"/>
</dbReference>
<organism evidence="1 2">
    <name type="scientific">Borreliella carolinensis</name>
    <dbReference type="NCBI Taxonomy" id="478174"/>
    <lineage>
        <taxon>Bacteria</taxon>
        <taxon>Pseudomonadati</taxon>
        <taxon>Spirochaetota</taxon>
        <taxon>Spirochaetia</taxon>
        <taxon>Spirochaetales</taxon>
        <taxon>Borreliaceae</taxon>
        <taxon>Borreliella</taxon>
    </lineage>
</organism>
<evidence type="ECO:0000313" key="2">
    <source>
        <dbReference type="Proteomes" id="UP001304851"/>
    </source>
</evidence>
<accession>A0ACD5GLK5</accession>
<dbReference type="Proteomes" id="UP001304851">
    <property type="component" value="Plasmid cp32-6"/>
</dbReference>
<geneLocation type="plasmid" evidence="1 2">
    <name>cp32-6</name>
</geneLocation>
<proteinExistence type="predicted"/>
<gene>
    <name evidence="1" type="ORF">QIA18_06220</name>
</gene>
<keyword evidence="2" id="KW-1185">Reference proteome</keyword>
<evidence type="ECO:0000313" key="1">
    <source>
        <dbReference type="EMBL" id="XPC85668.1"/>
    </source>
</evidence>
<keyword evidence="1" id="KW-0614">Plasmid</keyword>
<name>A0ACD5GLK5_9SPIR</name>
<sequence length="361" mass="41032">MNKKTLIICAVFAMISSCKNYGIKDLEQKAKGQVNGFVDKILDPTKDKITSSGSIVDELAKKLQEEEKNELMQGDDPNGSGINPPPVLPENSHDNPPAPKVKAAEQNGDQKEEKSGKVEGKKEKQDDKVGKADAKKEVQENIKSNAKEIKVTAEQQKQEEDIKEKAEKEKKAKEEAKQKKQEEEKQRKEAEARAEKEKQRQLEEAEKKKVENKIKDLTDKIDKVNKDIDDINGKTIVKVEEVRDNITGPVYDDFTNADSSLYYAWNFNEKEESGLESELGKLLKDLMNDREKLRNKLNVGNESNTGVKKTPKLKETVNVSDIKGDLEKLRSKLEEVKKYLKNQSNFETIKEYITDSNDDYE</sequence>
<protein>
    <submittedName>
        <fullName evidence="1">ErpC protein</fullName>
    </submittedName>
</protein>
<reference evidence="1" key="1">
    <citation type="submission" date="2024-11" db="EMBL/GenBank/DDBJ databases">
        <title>Sequencing of Borrelia variable plasmids from multiple Borrelia sensu lato isolates.</title>
        <authorList>
            <person name="Mongodin E.F."/>
            <person name="Rudenko N."/>
            <person name="Fraser C.M."/>
            <person name="Schutzer S."/>
            <person name="Luft B."/>
            <person name="Morgan R."/>
            <person name="Casjens S."/>
            <person name="Qiu W."/>
        </authorList>
    </citation>
    <scope>NUCLEOTIDE SEQUENCE</scope>
    <source>
        <strain evidence="1">SCGT-18</strain>
    </source>
</reference>